<feature type="domain" description="HTH tetR-type" evidence="4">
    <location>
        <begin position="1"/>
        <end position="61"/>
    </location>
</feature>
<accession>A0A1V2A8F0</accession>
<name>A0A1V2A8F0_9BACI</name>
<dbReference type="Pfam" id="PF00440">
    <property type="entry name" value="TetR_N"/>
    <property type="match status" value="1"/>
</dbReference>
<dbReference type="InterPro" id="IPR001647">
    <property type="entry name" value="HTH_TetR"/>
</dbReference>
<dbReference type="InterPro" id="IPR050624">
    <property type="entry name" value="HTH-type_Tx_Regulator"/>
</dbReference>
<dbReference type="RefSeq" id="WP_076765084.1">
    <property type="nucleotide sequence ID" value="NZ_MSFI01000011.1"/>
</dbReference>
<dbReference type="InterPro" id="IPR009057">
    <property type="entry name" value="Homeodomain-like_sf"/>
</dbReference>
<evidence type="ECO:0000313" key="6">
    <source>
        <dbReference type="Proteomes" id="UP000188613"/>
    </source>
</evidence>
<feature type="DNA-binding region" description="H-T-H motif" evidence="3">
    <location>
        <begin position="24"/>
        <end position="43"/>
    </location>
</feature>
<dbReference type="PROSITE" id="PS50977">
    <property type="entry name" value="HTH_TETR_2"/>
    <property type="match status" value="1"/>
</dbReference>
<evidence type="ECO:0000256" key="2">
    <source>
        <dbReference type="ARBA" id="ARBA00023125"/>
    </source>
</evidence>
<keyword evidence="2 3" id="KW-0238">DNA-binding</keyword>
<evidence type="ECO:0000256" key="3">
    <source>
        <dbReference type="PROSITE-ProRule" id="PRU00335"/>
    </source>
</evidence>
<evidence type="ECO:0000313" key="5">
    <source>
        <dbReference type="EMBL" id="OMP67279.1"/>
    </source>
</evidence>
<dbReference type="STRING" id="1714355.BTO28_08105"/>
<dbReference type="PRINTS" id="PR00455">
    <property type="entry name" value="HTHTETR"/>
</dbReference>
<dbReference type="GO" id="GO:0003677">
    <property type="term" value="F:DNA binding"/>
    <property type="evidence" value="ECO:0007669"/>
    <property type="project" value="UniProtKB-UniRule"/>
</dbReference>
<dbReference type="PANTHER" id="PTHR43479">
    <property type="entry name" value="ACREF/ENVCD OPERON REPRESSOR-RELATED"/>
    <property type="match status" value="1"/>
</dbReference>
<evidence type="ECO:0000259" key="4">
    <source>
        <dbReference type="PROSITE" id="PS50977"/>
    </source>
</evidence>
<comment type="caution">
    <text evidence="5">The sequence shown here is derived from an EMBL/GenBank/DDBJ whole genome shotgun (WGS) entry which is preliminary data.</text>
</comment>
<dbReference type="EMBL" id="MSFI01000011">
    <property type="protein sequence ID" value="OMP67279.1"/>
    <property type="molecule type" value="Genomic_DNA"/>
</dbReference>
<proteinExistence type="predicted"/>
<organism evidence="5 6">
    <name type="scientific">Domibacillus epiphyticus</name>
    <dbReference type="NCBI Taxonomy" id="1714355"/>
    <lineage>
        <taxon>Bacteria</taxon>
        <taxon>Bacillati</taxon>
        <taxon>Bacillota</taxon>
        <taxon>Bacilli</taxon>
        <taxon>Bacillales</taxon>
        <taxon>Bacillaceae</taxon>
        <taxon>Domibacillus</taxon>
    </lineage>
</organism>
<dbReference type="OrthoDB" id="277085at2"/>
<gene>
    <name evidence="5" type="ORF">BTO28_08105</name>
</gene>
<dbReference type="PANTHER" id="PTHR43479:SF11">
    <property type="entry name" value="ACREF_ENVCD OPERON REPRESSOR-RELATED"/>
    <property type="match status" value="1"/>
</dbReference>
<sequence length="192" mass="22508">MTIDDKILKEAIDLMALKGYKGATTKTIAENAQVSEMTLFRHFGNKKKILEAAIDRYYYSFQMKELFEQKIQWQLGKDLLLIAQTYHIIMKKNKNVIKIAIQEGKNVKGLLDHVNKHPRQLKELLVKYFEEMRKKNLIIESNYELQAMNFLYMCYGHFISRSFVSGDIITKTPEDEIIKGSVMIFVEYLTPE</sequence>
<dbReference type="Gene3D" id="1.10.357.10">
    <property type="entry name" value="Tetracycline Repressor, domain 2"/>
    <property type="match status" value="1"/>
</dbReference>
<evidence type="ECO:0000256" key="1">
    <source>
        <dbReference type="ARBA" id="ARBA00022491"/>
    </source>
</evidence>
<dbReference type="AlphaFoldDB" id="A0A1V2A8F0"/>
<keyword evidence="1" id="KW-0678">Repressor</keyword>
<dbReference type="SUPFAM" id="SSF46689">
    <property type="entry name" value="Homeodomain-like"/>
    <property type="match status" value="1"/>
</dbReference>
<protein>
    <submittedName>
        <fullName evidence="5">TetR family transcriptional regulator</fullName>
    </submittedName>
</protein>
<reference evidence="5 6" key="1">
    <citation type="submission" date="2016-12" db="EMBL/GenBank/DDBJ databases">
        <title>Domibacillus sp. SAB 38T whole genome sequencing.</title>
        <authorList>
            <person name="Verma A."/>
            <person name="Ojha A.K."/>
            <person name="Krishnamurthi S."/>
        </authorList>
    </citation>
    <scope>NUCLEOTIDE SEQUENCE [LARGE SCALE GENOMIC DNA]</scope>
    <source>
        <strain evidence="5 6">SAB 38</strain>
    </source>
</reference>
<keyword evidence="6" id="KW-1185">Reference proteome</keyword>
<dbReference type="Proteomes" id="UP000188613">
    <property type="component" value="Unassembled WGS sequence"/>
</dbReference>